<dbReference type="Proteomes" id="UP000321570">
    <property type="component" value="Unassembled WGS sequence"/>
</dbReference>
<reference evidence="1 2" key="1">
    <citation type="submission" date="2019-07" db="EMBL/GenBank/DDBJ databases">
        <authorList>
            <person name="Jastrzebski P J."/>
            <person name="Paukszto L."/>
            <person name="Jastrzebski P J."/>
        </authorList>
    </citation>
    <scope>NUCLEOTIDE SEQUENCE [LARGE SCALE GENOMIC DNA]</scope>
    <source>
        <strain evidence="1 2">WMS-il1</strain>
    </source>
</reference>
<evidence type="ECO:0000313" key="2">
    <source>
        <dbReference type="Proteomes" id="UP000321570"/>
    </source>
</evidence>
<sequence length="95" mass="10762">MKTSVRKSSSRIATNYCRILLENPNSVLFKPSPLCLPTMYTHPIPVFSPPLKILYNLPLPQSSPHSKTLSNLPLRRLACLSRTLCGRRNNFPSRL</sequence>
<dbReference type="AlphaFoldDB" id="A0A564YDF9"/>
<proteinExistence type="predicted"/>
<gene>
    <name evidence="1" type="ORF">WMSIL1_LOCUS5313</name>
</gene>
<protein>
    <submittedName>
        <fullName evidence="1">Uncharacterized protein</fullName>
    </submittedName>
</protein>
<name>A0A564YDF9_HYMDI</name>
<organism evidence="1 2">
    <name type="scientific">Hymenolepis diminuta</name>
    <name type="common">Rat tapeworm</name>
    <dbReference type="NCBI Taxonomy" id="6216"/>
    <lineage>
        <taxon>Eukaryota</taxon>
        <taxon>Metazoa</taxon>
        <taxon>Spiralia</taxon>
        <taxon>Lophotrochozoa</taxon>
        <taxon>Platyhelminthes</taxon>
        <taxon>Cestoda</taxon>
        <taxon>Eucestoda</taxon>
        <taxon>Cyclophyllidea</taxon>
        <taxon>Hymenolepididae</taxon>
        <taxon>Hymenolepis</taxon>
    </lineage>
</organism>
<keyword evidence="2" id="KW-1185">Reference proteome</keyword>
<dbReference type="EMBL" id="CABIJS010000166">
    <property type="protein sequence ID" value="VUZ45317.1"/>
    <property type="molecule type" value="Genomic_DNA"/>
</dbReference>
<accession>A0A564YDF9</accession>
<evidence type="ECO:0000313" key="1">
    <source>
        <dbReference type="EMBL" id="VUZ45317.1"/>
    </source>
</evidence>